<dbReference type="Pfam" id="PF13412">
    <property type="entry name" value="HTH_24"/>
    <property type="match status" value="1"/>
</dbReference>
<dbReference type="InterPro" id="IPR011008">
    <property type="entry name" value="Dimeric_a/b-barrel"/>
</dbReference>
<evidence type="ECO:0000256" key="1">
    <source>
        <dbReference type="ARBA" id="ARBA00023015"/>
    </source>
</evidence>
<dbReference type="GO" id="GO:0005829">
    <property type="term" value="C:cytosol"/>
    <property type="evidence" value="ECO:0007669"/>
    <property type="project" value="TreeGrafter"/>
</dbReference>
<dbReference type="PANTHER" id="PTHR30154">
    <property type="entry name" value="LEUCINE-RESPONSIVE REGULATORY PROTEIN"/>
    <property type="match status" value="1"/>
</dbReference>
<dbReference type="RefSeq" id="WP_090112642.1">
    <property type="nucleotide sequence ID" value="NZ_FNAT01000004.1"/>
</dbReference>
<dbReference type="STRING" id="521013.SAMN04488567_2610"/>
<dbReference type="GO" id="GO:0043565">
    <property type="term" value="F:sequence-specific DNA binding"/>
    <property type="evidence" value="ECO:0007669"/>
    <property type="project" value="InterPro"/>
</dbReference>
<dbReference type="PROSITE" id="PS50956">
    <property type="entry name" value="HTH_ASNC_2"/>
    <property type="match status" value="1"/>
</dbReference>
<dbReference type="GO" id="GO:0043200">
    <property type="term" value="P:response to amino acid"/>
    <property type="evidence" value="ECO:0007669"/>
    <property type="project" value="TreeGrafter"/>
</dbReference>
<evidence type="ECO:0000259" key="4">
    <source>
        <dbReference type="PROSITE" id="PS50956"/>
    </source>
</evidence>
<protein>
    <submittedName>
        <fullName evidence="5">Transcriptional regulator, AsnC family</fullName>
    </submittedName>
</protein>
<organism evidence="5 6">
    <name type="scientific">Limimaricola pyoseonensis</name>
    <dbReference type="NCBI Taxonomy" id="521013"/>
    <lineage>
        <taxon>Bacteria</taxon>
        <taxon>Pseudomonadati</taxon>
        <taxon>Pseudomonadota</taxon>
        <taxon>Alphaproteobacteria</taxon>
        <taxon>Rhodobacterales</taxon>
        <taxon>Paracoccaceae</taxon>
        <taxon>Limimaricola</taxon>
    </lineage>
</organism>
<dbReference type="InterPro" id="IPR011991">
    <property type="entry name" value="ArsR-like_HTH"/>
</dbReference>
<dbReference type="SUPFAM" id="SSF54909">
    <property type="entry name" value="Dimeric alpha+beta barrel"/>
    <property type="match status" value="1"/>
</dbReference>
<keyword evidence="3" id="KW-0804">Transcription</keyword>
<reference evidence="6" key="1">
    <citation type="submission" date="2016-10" db="EMBL/GenBank/DDBJ databases">
        <authorList>
            <person name="Varghese N."/>
            <person name="Submissions S."/>
        </authorList>
    </citation>
    <scope>NUCLEOTIDE SEQUENCE [LARGE SCALE GENOMIC DNA]</scope>
    <source>
        <strain evidence="6">DSM 21424</strain>
    </source>
</reference>
<evidence type="ECO:0000313" key="5">
    <source>
        <dbReference type="EMBL" id="SDE80470.1"/>
    </source>
</evidence>
<keyword evidence="6" id="KW-1185">Reference proteome</keyword>
<evidence type="ECO:0000256" key="2">
    <source>
        <dbReference type="ARBA" id="ARBA00023125"/>
    </source>
</evidence>
<dbReference type="Proteomes" id="UP000198922">
    <property type="component" value="Unassembled WGS sequence"/>
</dbReference>
<dbReference type="InterPro" id="IPR036390">
    <property type="entry name" value="WH_DNA-bd_sf"/>
</dbReference>
<dbReference type="GO" id="GO:0006355">
    <property type="term" value="P:regulation of DNA-templated transcription"/>
    <property type="evidence" value="ECO:0007669"/>
    <property type="project" value="UniProtKB-ARBA"/>
</dbReference>
<dbReference type="InterPro" id="IPR019887">
    <property type="entry name" value="Tscrpt_reg_AsnC/Lrp_C"/>
</dbReference>
<evidence type="ECO:0000256" key="3">
    <source>
        <dbReference type="ARBA" id="ARBA00023163"/>
    </source>
</evidence>
<name>A0A1G7FX82_9RHOB</name>
<gene>
    <name evidence="5" type="ORF">SAMN04488567_2610</name>
</gene>
<evidence type="ECO:0000313" key="6">
    <source>
        <dbReference type="Proteomes" id="UP000198922"/>
    </source>
</evidence>
<dbReference type="InterPro" id="IPR036388">
    <property type="entry name" value="WH-like_DNA-bd_sf"/>
</dbReference>
<sequence>MAIETDQIDRRLLELLQREGGLSQRELAARVGLSQNACWRRLKRLEEAGALRGRRADIDPAALGLGLTVFVMIRTRHHASDWARAFRAHVEALPEVVDFHRIGGHWDYMIKAVCPDMAGYDRFYQALIKGFDIEAVTGHFAMEAILENRPLAIRSVLR</sequence>
<dbReference type="PANTHER" id="PTHR30154:SF17">
    <property type="entry name" value="DNA-BINDING TRANSCRIPTIONAL ACTIVATOR DECR"/>
    <property type="match status" value="1"/>
</dbReference>
<dbReference type="Gene3D" id="3.30.70.920">
    <property type="match status" value="1"/>
</dbReference>
<dbReference type="SUPFAM" id="SSF46785">
    <property type="entry name" value="Winged helix' DNA-binding domain"/>
    <property type="match status" value="1"/>
</dbReference>
<dbReference type="PRINTS" id="PR00033">
    <property type="entry name" value="HTHASNC"/>
</dbReference>
<dbReference type="Pfam" id="PF01037">
    <property type="entry name" value="AsnC_trans_reg"/>
    <property type="match status" value="1"/>
</dbReference>
<dbReference type="Gene3D" id="1.10.10.10">
    <property type="entry name" value="Winged helix-like DNA-binding domain superfamily/Winged helix DNA-binding domain"/>
    <property type="match status" value="1"/>
</dbReference>
<dbReference type="SMART" id="SM00344">
    <property type="entry name" value="HTH_ASNC"/>
    <property type="match status" value="1"/>
</dbReference>
<proteinExistence type="predicted"/>
<dbReference type="InterPro" id="IPR019885">
    <property type="entry name" value="Tscrpt_reg_HTH_AsnC-type_CS"/>
</dbReference>
<keyword evidence="1" id="KW-0805">Transcription regulation</keyword>
<dbReference type="InterPro" id="IPR000485">
    <property type="entry name" value="AsnC-type_HTH_dom"/>
</dbReference>
<dbReference type="InterPro" id="IPR019888">
    <property type="entry name" value="Tscrpt_reg_AsnC-like"/>
</dbReference>
<dbReference type="PROSITE" id="PS00519">
    <property type="entry name" value="HTH_ASNC_1"/>
    <property type="match status" value="1"/>
</dbReference>
<dbReference type="OrthoDB" id="7847328at2"/>
<keyword evidence="2" id="KW-0238">DNA-binding</keyword>
<feature type="domain" description="HTH asnC-type" evidence="4">
    <location>
        <begin position="6"/>
        <end position="66"/>
    </location>
</feature>
<accession>A0A1G7FX82</accession>
<dbReference type="AlphaFoldDB" id="A0A1G7FX82"/>
<dbReference type="EMBL" id="FNAT01000004">
    <property type="protein sequence ID" value="SDE80470.1"/>
    <property type="molecule type" value="Genomic_DNA"/>
</dbReference>
<dbReference type="CDD" id="cd00090">
    <property type="entry name" value="HTH_ARSR"/>
    <property type="match status" value="1"/>
</dbReference>